<feature type="compositionally biased region" description="Pro residues" evidence="1">
    <location>
        <begin position="71"/>
        <end position="81"/>
    </location>
</feature>
<dbReference type="Pfam" id="PF03544">
    <property type="entry name" value="TonB_C"/>
    <property type="match status" value="1"/>
</dbReference>
<name>A0A6S7B775_9BURK</name>
<evidence type="ECO:0000313" key="4">
    <source>
        <dbReference type="EMBL" id="CAB3790111.1"/>
    </source>
</evidence>
<feature type="region of interest" description="Disordered" evidence="1">
    <location>
        <begin position="66"/>
        <end position="181"/>
    </location>
</feature>
<dbReference type="RefSeq" id="WP_175105471.1">
    <property type="nucleotide sequence ID" value="NZ_CADIKM010000012.1"/>
</dbReference>
<dbReference type="InterPro" id="IPR037682">
    <property type="entry name" value="TonB_C"/>
</dbReference>
<evidence type="ECO:0000259" key="3">
    <source>
        <dbReference type="PROSITE" id="PS52015"/>
    </source>
</evidence>
<reference evidence="4 5" key="1">
    <citation type="submission" date="2020-04" db="EMBL/GenBank/DDBJ databases">
        <authorList>
            <person name="De Canck E."/>
        </authorList>
    </citation>
    <scope>NUCLEOTIDE SEQUENCE [LARGE SCALE GENOMIC DNA]</scope>
    <source>
        <strain evidence="4 5">LMG 28138</strain>
    </source>
</reference>
<dbReference type="EMBL" id="CADIKM010000012">
    <property type="protein sequence ID" value="CAB3790111.1"/>
    <property type="molecule type" value="Genomic_DNA"/>
</dbReference>
<gene>
    <name evidence="4" type="ORF">LMG28138_02920</name>
</gene>
<sequence>MSNVGRRSNVALLDEPRTRIAIATAVAFGLWCAALVVIGGLLVTPEITPPPPPLDAQLVEIAPAPRASTPAPAPASPPAPAPAQLAHSTPAANVKHATPPAVHHSTPVHEEPSQHAATPVAPPATPSPIAEPSAAPSPVPTAPPVSDTSSASATNRSPAATDLAANGSGHTGARAITQPLPEIPDDLREAAYHAIALARFTIHPDGSVDVELLQPTQQPRLNQLLLASLHNWRFFPATENGKPVESHQDVRVHLVVQ</sequence>
<proteinExistence type="predicted"/>
<dbReference type="SUPFAM" id="SSF74653">
    <property type="entry name" value="TolA/TonB C-terminal domain"/>
    <property type="match status" value="1"/>
</dbReference>
<keyword evidence="2" id="KW-0472">Membrane</keyword>
<protein>
    <recommendedName>
        <fullName evidence="3">TonB C-terminal domain-containing protein</fullName>
    </recommendedName>
</protein>
<evidence type="ECO:0000256" key="1">
    <source>
        <dbReference type="SAM" id="MobiDB-lite"/>
    </source>
</evidence>
<feature type="transmembrane region" description="Helical" evidence="2">
    <location>
        <begin position="20"/>
        <end position="43"/>
    </location>
</feature>
<dbReference type="GO" id="GO:0055085">
    <property type="term" value="P:transmembrane transport"/>
    <property type="evidence" value="ECO:0007669"/>
    <property type="project" value="InterPro"/>
</dbReference>
<dbReference type="PROSITE" id="PS52015">
    <property type="entry name" value="TONB_CTD"/>
    <property type="match status" value="1"/>
</dbReference>
<organism evidence="4 5">
    <name type="scientific">Pararobbsia alpina</name>
    <dbReference type="NCBI Taxonomy" id="621374"/>
    <lineage>
        <taxon>Bacteria</taxon>
        <taxon>Pseudomonadati</taxon>
        <taxon>Pseudomonadota</taxon>
        <taxon>Betaproteobacteria</taxon>
        <taxon>Burkholderiales</taxon>
        <taxon>Burkholderiaceae</taxon>
        <taxon>Pararobbsia</taxon>
    </lineage>
</organism>
<evidence type="ECO:0000313" key="5">
    <source>
        <dbReference type="Proteomes" id="UP000494115"/>
    </source>
</evidence>
<feature type="domain" description="TonB C-terminal" evidence="3">
    <location>
        <begin position="168"/>
        <end position="257"/>
    </location>
</feature>
<dbReference type="AlphaFoldDB" id="A0A6S7B775"/>
<feature type="compositionally biased region" description="Low complexity" evidence="1">
    <location>
        <begin position="144"/>
        <end position="154"/>
    </location>
</feature>
<keyword evidence="2" id="KW-0812">Transmembrane</keyword>
<dbReference type="Proteomes" id="UP000494115">
    <property type="component" value="Unassembled WGS sequence"/>
</dbReference>
<dbReference type="Gene3D" id="3.30.1150.10">
    <property type="match status" value="1"/>
</dbReference>
<evidence type="ECO:0000256" key="2">
    <source>
        <dbReference type="SAM" id="Phobius"/>
    </source>
</evidence>
<keyword evidence="2" id="KW-1133">Transmembrane helix</keyword>
<keyword evidence="5" id="KW-1185">Reference proteome</keyword>
<accession>A0A6S7B775</accession>